<accession>A0ACC2NA11</accession>
<proteinExistence type="predicted"/>
<dbReference type="Proteomes" id="UP001239111">
    <property type="component" value="Chromosome 4"/>
</dbReference>
<comment type="caution">
    <text evidence="1">The sequence shown here is derived from an EMBL/GenBank/DDBJ whole genome shotgun (WGS) entry which is preliminary data.</text>
</comment>
<dbReference type="EMBL" id="CM056744">
    <property type="protein sequence ID" value="KAJ8667889.1"/>
    <property type="molecule type" value="Genomic_DNA"/>
</dbReference>
<evidence type="ECO:0000313" key="2">
    <source>
        <dbReference type="Proteomes" id="UP001239111"/>
    </source>
</evidence>
<gene>
    <name evidence="1" type="ORF">QAD02_009552</name>
</gene>
<reference evidence="1" key="1">
    <citation type="submission" date="2023-04" db="EMBL/GenBank/DDBJ databases">
        <title>A chromosome-level genome assembly of the parasitoid wasp Eretmocerus hayati.</title>
        <authorList>
            <person name="Zhong Y."/>
            <person name="Liu S."/>
            <person name="Liu Y."/>
        </authorList>
    </citation>
    <scope>NUCLEOTIDE SEQUENCE</scope>
    <source>
        <strain evidence="1">ZJU_SS_LIU_2023</strain>
    </source>
</reference>
<keyword evidence="2" id="KW-1185">Reference proteome</keyword>
<name>A0ACC2NA11_9HYME</name>
<protein>
    <submittedName>
        <fullName evidence="1">Uncharacterized protein</fullName>
    </submittedName>
</protein>
<evidence type="ECO:0000313" key="1">
    <source>
        <dbReference type="EMBL" id="KAJ8667889.1"/>
    </source>
</evidence>
<sequence>MQSDQVAIRPPYLIAATSQDSAPSAGGISALEERVAALVIEDPARGPKTVPTHASAIPGEGGARTALDTSPREERSPSPLSLRRRKDRAARAARNAAQLQSVDVTASLGHHVSPLSNYRAPKYETPVFFVKCSSSEEMRVDSRKMLALALAYCGEDDEDFYNRVSEAEQELDAFIRENRR</sequence>
<organism evidence="1 2">
    <name type="scientific">Eretmocerus hayati</name>
    <dbReference type="NCBI Taxonomy" id="131215"/>
    <lineage>
        <taxon>Eukaryota</taxon>
        <taxon>Metazoa</taxon>
        <taxon>Ecdysozoa</taxon>
        <taxon>Arthropoda</taxon>
        <taxon>Hexapoda</taxon>
        <taxon>Insecta</taxon>
        <taxon>Pterygota</taxon>
        <taxon>Neoptera</taxon>
        <taxon>Endopterygota</taxon>
        <taxon>Hymenoptera</taxon>
        <taxon>Apocrita</taxon>
        <taxon>Proctotrupomorpha</taxon>
        <taxon>Chalcidoidea</taxon>
        <taxon>Aphelinidae</taxon>
        <taxon>Aphelininae</taxon>
        <taxon>Eretmocerus</taxon>
    </lineage>
</organism>